<organism evidence="2 3">
    <name type="scientific">Smittium simulii</name>
    <dbReference type="NCBI Taxonomy" id="133385"/>
    <lineage>
        <taxon>Eukaryota</taxon>
        <taxon>Fungi</taxon>
        <taxon>Fungi incertae sedis</taxon>
        <taxon>Zoopagomycota</taxon>
        <taxon>Kickxellomycotina</taxon>
        <taxon>Harpellomycetes</taxon>
        <taxon>Harpellales</taxon>
        <taxon>Legeriomycetaceae</taxon>
        <taxon>Smittium</taxon>
    </lineage>
</organism>
<proteinExistence type="predicted"/>
<dbReference type="EMBL" id="MBFR01000198">
    <property type="protein sequence ID" value="PVU91475.1"/>
    <property type="molecule type" value="Genomic_DNA"/>
</dbReference>
<gene>
    <name evidence="2" type="ORF">BB561_004375</name>
</gene>
<dbReference type="GO" id="GO:0006893">
    <property type="term" value="P:Golgi to plasma membrane transport"/>
    <property type="evidence" value="ECO:0007669"/>
    <property type="project" value="TreeGrafter"/>
</dbReference>
<dbReference type="STRING" id="133385.A0A2T9YGM6"/>
<dbReference type="InterPro" id="IPR007225">
    <property type="entry name" value="EXOC6/Sec15"/>
</dbReference>
<dbReference type="Pfam" id="PF20651">
    <property type="entry name" value="EXOC6_Sec15_N"/>
    <property type="match status" value="1"/>
</dbReference>
<evidence type="ECO:0000313" key="3">
    <source>
        <dbReference type="Proteomes" id="UP000245383"/>
    </source>
</evidence>
<dbReference type="GO" id="GO:0000145">
    <property type="term" value="C:exocyst"/>
    <property type="evidence" value="ECO:0007669"/>
    <property type="project" value="TreeGrafter"/>
</dbReference>
<dbReference type="InterPro" id="IPR048359">
    <property type="entry name" value="EXOC6_Sec15_N"/>
</dbReference>
<keyword evidence="3" id="KW-1185">Reference proteome</keyword>
<dbReference type="Proteomes" id="UP000245383">
    <property type="component" value="Unassembled WGS sequence"/>
</dbReference>
<reference evidence="2 3" key="1">
    <citation type="journal article" date="2018" name="MBio">
        <title>Comparative Genomics Reveals the Core Gene Toolbox for the Fungus-Insect Symbiosis.</title>
        <authorList>
            <person name="Wang Y."/>
            <person name="Stata M."/>
            <person name="Wang W."/>
            <person name="Stajich J.E."/>
            <person name="White M.M."/>
            <person name="Moncalvo J.M."/>
        </authorList>
    </citation>
    <scope>NUCLEOTIDE SEQUENCE [LARGE SCALE GENOMIC DNA]</scope>
    <source>
        <strain evidence="2 3">SWE-8-4</strain>
    </source>
</reference>
<dbReference type="GO" id="GO:0090522">
    <property type="term" value="P:vesicle tethering involved in exocytosis"/>
    <property type="evidence" value="ECO:0007669"/>
    <property type="project" value="InterPro"/>
</dbReference>
<comment type="caution">
    <text evidence="2">The sequence shown here is derived from an EMBL/GenBank/DDBJ whole genome shotgun (WGS) entry which is preliminary data.</text>
</comment>
<evidence type="ECO:0000259" key="1">
    <source>
        <dbReference type="Pfam" id="PF20651"/>
    </source>
</evidence>
<evidence type="ECO:0000313" key="2">
    <source>
        <dbReference type="EMBL" id="PVU91475.1"/>
    </source>
</evidence>
<dbReference type="OrthoDB" id="10267033at2759"/>
<dbReference type="GO" id="GO:0006886">
    <property type="term" value="P:intracellular protein transport"/>
    <property type="evidence" value="ECO:0007669"/>
    <property type="project" value="InterPro"/>
</dbReference>
<name>A0A2T9YGM6_9FUNG</name>
<dbReference type="PANTHER" id="PTHR12702">
    <property type="entry name" value="SEC15"/>
    <property type="match status" value="1"/>
</dbReference>
<dbReference type="GO" id="GO:0016020">
    <property type="term" value="C:membrane"/>
    <property type="evidence" value="ECO:0007669"/>
    <property type="project" value="TreeGrafter"/>
</dbReference>
<dbReference type="AlphaFoldDB" id="A0A2T9YGM6"/>
<feature type="domain" description="Exocyst complex component EXOC6/Sec15 N-terminal" evidence="1">
    <location>
        <begin position="71"/>
        <end position="236"/>
    </location>
</feature>
<protein>
    <recommendedName>
        <fullName evidence="1">Exocyst complex component EXOC6/Sec15 N-terminal domain-containing protein</fullName>
    </recommendedName>
</protein>
<sequence>MADTIQQQLQQLVILPETTKKKLNTSLAVESWQAGGSGALNARNDDVIEQLGPIIQSAYRTEKEELFKKQVDLFIAKKDAEIMKICGDHHQQFVESLGQLLGIRQNASELQNKIIELNNQTQFSGQELLETKKILLQLKKQHRNIELAIETTKNCNQVVFMFAEFDQQIQAKSYYEAIKTFETAKNLYAQRSNVFDLNGKIAQSFPIMENDLKNAALGDMREWLFGLKTNIRNIGRHLSSKMASRQLNWERRKNNYQQSDYVSPAVQFVLDEEAEDDEKLHVDLKPLYMCLYVHKKLGYQAEFSKSYTNDRKAQISLIMSPNTDYFSKDLNKFENLLSDIIGFFIIENSVILSAPDFRPKTDVDVLWDCVVDTLSNIIAKNIQHILGKGETSTIIKSLLISFIFVMEEYSFDIQKLRELINALFVS</sequence>
<accession>A0A2T9YGM6</accession>
<dbReference type="PANTHER" id="PTHR12702:SF0">
    <property type="entry name" value="EXOCYST COMPLEX COMPONENT 6"/>
    <property type="match status" value="1"/>
</dbReference>